<dbReference type="AlphaFoldDB" id="A0A6A0B8D8"/>
<dbReference type="RefSeq" id="WP_172356507.1">
    <property type="nucleotide sequence ID" value="NZ_BLLH01000005.1"/>
</dbReference>
<evidence type="ECO:0000313" key="2">
    <source>
        <dbReference type="EMBL" id="GFH40718.1"/>
    </source>
</evidence>
<feature type="transmembrane region" description="Helical" evidence="1">
    <location>
        <begin position="12"/>
        <end position="33"/>
    </location>
</feature>
<keyword evidence="1" id="KW-1133">Transmembrane helix</keyword>
<reference evidence="2 3" key="1">
    <citation type="submission" date="2020-02" db="EMBL/GenBank/DDBJ databases">
        <title>Draft genome sequence of Lactococcus sp. Hs20B0-1.</title>
        <authorList>
            <person name="Noda S."/>
            <person name="Yuki M."/>
            <person name="Ohkuma M."/>
        </authorList>
    </citation>
    <scope>NUCLEOTIDE SEQUENCE [LARGE SCALE GENOMIC DNA]</scope>
    <source>
        <strain evidence="2 3">Hs20B0-1</strain>
    </source>
</reference>
<keyword evidence="1" id="KW-0812">Transmembrane</keyword>
<sequence>MSNKITITDIVKIAIVAALYVAVTMAPGLNAISSGAIQFRLSEMFNFLAFYNKRYIIAVTIGCMISNLLTYGIVDVFVGGLSTLLFVTLGVLLFDRFKGKYLIPGVLNLGFFYFSIFFAVSMFTIAAELKIMYDTPFFITWLTTGLGEFVSLIIGSIIIDRLSKLVDFVK</sequence>
<dbReference type="PIRSF" id="PIRSF031501">
    <property type="entry name" value="QueT"/>
    <property type="match status" value="1"/>
</dbReference>
<feature type="transmembrane region" description="Helical" evidence="1">
    <location>
        <begin position="106"/>
        <end position="126"/>
    </location>
</feature>
<keyword evidence="3" id="KW-1185">Reference proteome</keyword>
<keyword evidence="1" id="KW-0472">Membrane</keyword>
<dbReference type="PANTHER" id="PTHR40044:SF1">
    <property type="entry name" value="INTEGRAL MEMBRANE PROTEIN"/>
    <property type="match status" value="1"/>
</dbReference>
<feature type="transmembrane region" description="Helical" evidence="1">
    <location>
        <begin position="77"/>
        <end position="94"/>
    </location>
</feature>
<gene>
    <name evidence="2" type="ORF">Hs20B_11160</name>
</gene>
<dbReference type="Pfam" id="PF06177">
    <property type="entry name" value="QueT"/>
    <property type="match status" value="1"/>
</dbReference>
<accession>A0A6A0B8D8</accession>
<feature type="transmembrane region" description="Helical" evidence="1">
    <location>
        <begin position="138"/>
        <end position="159"/>
    </location>
</feature>
<protein>
    <submittedName>
        <fullName evidence="2">Queuosine transporter QueT</fullName>
    </submittedName>
</protein>
<comment type="caution">
    <text evidence="2">The sequence shown here is derived from an EMBL/GenBank/DDBJ whole genome shotgun (WGS) entry which is preliminary data.</text>
</comment>
<dbReference type="EMBL" id="BLLH01000005">
    <property type="protein sequence ID" value="GFH40718.1"/>
    <property type="molecule type" value="Genomic_DNA"/>
</dbReference>
<evidence type="ECO:0000313" key="3">
    <source>
        <dbReference type="Proteomes" id="UP000475928"/>
    </source>
</evidence>
<name>A0A6A0B8D8_9LACT</name>
<organism evidence="2 3">
    <name type="scientific">Pseudolactococcus insecticola</name>
    <dbReference type="NCBI Taxonomy" id="2709158"/>
    <lineage>
        <taxon>Bacteria</taxon>
        <taxon>Bacillati</taxon>
        <taxon>Bacillota</taxon>
        <taxon>Bacilli</taxon>
        <taxon>Lactobacillales</taxon>
        <taxon>Streptococcaceae</taxon>
        <taxon>Pseudolactococcus</taxon>
    </lineage>
</organism>
<proteinExistence type="predicted"/>
<dbReference type="PANTHER" id="PTHR40044">
    <property type="entry name" value="INTEGRAL MEMBRANE PROTEIN-RELATED"/>
    <property type="match status" value="1"/>
</dbReference>
<evidence type="ECO:0000256" key="1">
    <source>
        <dbReference type="SAM" id="Phobius"/>
    </source>
</evidence>
<dbReference type="InterPro" id="IPR010387">
    <property type="entry name" value="QueT"/>
</dbReference>
<dbReference type="Proteomes" id="UP000475928">
    <property type="component" value="Unassembled WGS sequence"/>
</dbReference>